<dbReference type="AlphaFoldDB" id="A0ABD2PLL1"/>
<gene>
    <name evidence="3" type="primary">YTHDC1</name>
    <name evidence="3" type="ORF">Ciccas_013069</name>
</gene>
<dbReference type="InterPro" id="IPR007275">
    <property type="entry name" value="YTH_domain"/>
</dbReference>
<keyword evidence="4" id="KW-1185">Reference proteome</keyword>
<feature type="region of interest" description="Disordered" evidence="1">
    <location>
        <begin position="1"/>
        <end position="51"/>
    </location>
</feature>
<feature type="compositionally biased region" description="Basic and acidic residues" evidence="1">
    <location>
        <begin position="35"/>
        <end position="51"/>
    </location>
</feature>
<sequence length="365" mass="42385">MEILENVQSEELEPAKEEELIKEEVHSTNGIKPASEAEKVEEPQKKEISPIRWDEEGAKRVERKEYRSNNIPTFKDRPRTTSVFENARYFLIKSINFENIQLAIEKSVWSTSLANESRFIRAFRDYDNVLLVFSVCESGAFQGFARMCSLPDRYIRAQWVLPSMMRQSNLSYPFKIEWIRRRDLAFAATTNLFNRWNENKPVKIGRDGQEIEPTCGKQLCELFDSDQAQDLNVLLQNRRLRVDEAPRRSERMEDNRQERRPARQIDLESYEAALRFNALQGLNVPSAMLLPTQMLANRAQFASPAIIANPSLPLMDLNLASMNSAHALPARLGSWTFIYFTNFVDLLHEFVFCCRVLSSYLPIIY</sequence>
<evidence type="ECO:0000259" key="2">
    <source>
        <dbReference type="PROSITE" id="PS50882"/>
    </source>
</evidence>
<dbReference type="EMBL" id="JBJKFK010005301">
    <property type="protein sequence ID" value="KAL3308401.1"/>
    <property type="molecule type" value="Genomic_DNA"/>
</dbReference>
<accession>A0ABD2PLL1</accession>
<evidence type="ECO:0000256" key="1">
    <source>
        <dbReference type="SAM" id="MobiDB-lite"/>
    </source>
</evidence>
<dbReference type="Gene3D" id="3.10.590.10">
    <property type="entry name" value="ph1033 like domains"/>
    <property type="match status" value="1"/>
</dbReference>
<name>A0ABD2PLL1_9PLAT</name>
<feature type="compositionally biased region" description="Basic and acidic residues" evidence="1">
    <location>
        <begin position="13"/>
        <end position="26"/>
    </location>
</feature>
<dbReference type="CDD" id="cd21134">
    <property type="entry name" value="YTH"/>
    <property type="match status" value="1"/>
</dbReference>
<feature type="domain" description="YTH" evidence="2">
    <location>
        <begin position="87"/>
        <end position="223"/>
    </location>
</feature>
<reference evidence="3 4" key="1">
    <citation type="submission" date="2024-11" db="EMBL/GenBank/DDBJ databases">
        <title>Adaptive evolution of stress response genes in parasites aligns with host niche diversity.</title>
        <authorList>
            <person name="Hahn C."/>
            <person name="Resl P."/>
        </authorList>
    </citation>
    <scope>NUCLEOTIDE SEQUENCE [LARGE SCALE GENOMIC DNA]</scope>
    <source>
        <strain evidence="3">EGGRZ-B1_66</strain>
        <tissue evidence="3">Body</tissue>
    </source>
</reference>
<protein>
    <submittedName>
        <fullName evidence="3">YTH domain-containing protein 1</fullName>
    </submittedName>
</protein>
<dbReference type="PANTHER" id="PTHR12357">
    <property type="entry name" value="YTH YT521-B HOMOLOGY DOMAIN-CONTAINING"/>
    <property type="match status" value="1"/>
</dbReference>
<dbReference type="Pfam" id="PF04146">
    <property type="entry name" value="YTH"/>
    <property type="match status" value="1"/>
</dbReference>
<dbReference type="Proteomes" id="UP001626550">
    <property type="component" value="Unassembled WGS sequence"/>
</dbReference>
<dbReference type="InterPro" id="IPR045168">
    <property type="entry name" value="YTH_prot"/>
</dbReference>
<comment type="caution">
    <text evidence="3">The sequence shown here is derived from an EMBL/GenBank/DDBJ whole genome shotgun (WGS) entry which is preliminary data.</text>
</comment>
<evidence type="ECO:0000313" key="3">
    <source>
        <dbReference type="EMBL" id="KAL3308401.1"/>
    </source>
</evidence>
<evidence type="ECO:0000313" key="4">
    <source>
        <dbReference type="Proteomes" id="UP001626550"/>
    </source>
</evidence>
<dbReference type="PROSITE" id="PS50882">
    <property type="entry name" value="YTH"/>
    <property type="match status" value="1"/>
</dbReference>
<organism evidence="3 4">
    <name type="scientific">Cichlidogyrus casuarinus</name>
    <dbReference type="NCBI Taxonomy" id="1844966"/>
    <lineage>
        <taxon>Eukaryota</taxon>
        <taxon>Metazoa</taxon>
        <taxon>Spiralia</taxon>
        <taxon>Lophotrochozoa</taxon>
        <taxon>Platyhelminthes</taxon>
        <taxon>Monogenea</taxon>
        <taxon>Monopisthocotylea</taxon>
        <taxon>Dactylogyridea</taxon>
        <taxon>Ancyrocephalidae</taxon>
        <taxon>Cichlidogyrus</taxon>
    </lineage>
</organism>
<dbReference type="PANTHER" id="PTHR12357:SF3">
    <property type="entry name" value="YTH DOMAIN-CONTAINING PROTEIN 1"/>
    <property type="match status" value="1"/>
</dbReference>
<proteinExistence type="predicted"/>